<accession>A0A0A9CS53</accession>
<feature type="compositionally biased region" description="Low complexity" evidence="1">
    <location>
        <begin position="1"/>
        <end position="15"/>
    </location>
</feature>
<sequence>MTTGTASGRRSSGKKGSSGSGASGAGRSRTRRPEMIRCTQASGYLLR</sequence>
<dbReference type="EMBL" id="GBRH01223558">
    <property type="protein sequence ID" value="JAD74337.1"/>
    <property type="molecule type" value="Transcribed_RNA"/>
</dbReference>
<protein>
    <submittedName>
        <fullName evidence="2">Uncharacterized protein</fullName>
    </submittedName>
</protein>
<organism evidence="2">
    <name type="scientific">Arundo donax</name>
    <name type="common">Giant reed</name>
    <name type="synonym">Donax arundinaceus</name>
    <dbReference type="NCBI Taxonomy" id="35708"/>
    <lineage>
        <taxon>Eukaryota</taxon>
        <taxon>Viridiplantae</taxon>
        <taxon>Streptophyta</taxon>
        <taxon>Embryophyta</taxon>
        <taxon>Tracheophyta</taxon>
        <taxon>Spermatophyta</taxon>
        <taxon>Magnoliopsida</taxon>
        <taxon>Liliopsida</taxon>
        <taxon>Poales</taxon>
        <taxon>Poaceae</taxon>
        <taxon>PACMAD clade</taxon>
        <taxon>Arundinoideae</taxon>
        <taxon>Arundineae</taxon>
        <taxon>Arundo</taxon>
    </lineage>
</organism>
<reference evidence="2" key="2">
    <citation type="journal article" date="2015" name="Data Brief">
        <title>Shoot transcriptome of the giant reed, Arundo donax.</title>
        <authorList>
            <person name="Barrero R.A."/>
            <person name="Guerrero F.D."/>
            <person name="Moolhuijzen P."/>
            <person name="Goolsby J.A."/>
            <person name="Tidwell J."/>
            <person name="Bellgard S.E."/>
            <person name="Bellgard M.I."/>
        </authorList>
    </citation>
    <scope>NUCLEOTIDE SEQUENCE</scope>
    <source>
        <tissue evidence="2">Shoot tissue taken approximately 20 cm above the soil surface</tissue>
    </source>
</reference>
<evidence type="ECO:0000313" key="2">
    <source>
        <dbReference type="EMBL" id="JAD74337.1"/>
    </source>
</evidence>
<name>A0A0A9CS53_ARUDO</name>
<proteinExistence type="predicted"/>
<dbReference type="AlphaFoldDB" id="A0A0A9CS53"/>
<feature type="region of interest" description="Disordered" evidence="1">
    <location>
        <begin position="1"/>
        <end position="47"/>
    </location>
</feature>
<evidence type="ECO:0000256" key="1">
    <source>
        <dbReference type="SAM" id="MobiDB-lite"/>
    </source>
</evidence>
<reference evidence="2" key="1">
    <citation type="submission" date="2014-09" db="EMBL/GenBank/DDBJ databases">
        <authorList>
            <person name="Magalhaes I.L.F."/>
            <person name="Oliveira U."/>
            <person name="Santos F.R."/>
            <person name="Vidigal T.H.D.A."/>
            <person name="Brescovit A.D."/>
            <person name="Santos A.J."/>
        </authorList>
    </citation>
    <scope>NUCLEOTIDE SEQUENCE</scope>
    <source>
        <tissue evidence="2">Shoot tissue taken approximately 20 cm above the soil surface</tissue>
    </source>
</reference>